<dbReference type="SUPFAM" id="SSF75632">
    <property type="entry name" value="Cullin homology domain"/>
    <property type="match status" value="1"/>
</dbReference>
<protein>
    <recommendedName>
        <fullName evidence="7">Cullin family profile domain-containing protein</fullName>
    </recommendedName>
</protein>
<gene>
    <name evidence="8" type="ORF">OC846_001196</name>
</gene>
<evidence type="ECO:0000256" key="2">
    <source>
        <dbReference type="ARBA" id="ARBA00022499"/>
    </source>
</evidence>
<dbReference type="PANTHER" id="PTHR11932">
    <property type="entry name" value="CULLIN"/>
    <property type="match status" value="1"/>
</dbReference>
<dbReference type="SUPFAM" id="SSF74788">
    <property type="entry name" value="Cullin repeat-like"/>
    <property type="match status" value="2"/>
</dbReference>
<dbReference type="InterPro" id="IPR059120">
    <property type="entry name" value="Cullin-like_AB"/>
</dbReference>
<accession>A0AAN6JTQ9</accession>
<organism evidence="8 9">
    <name type="scientific">Tilletia horrida</name>
    <dbReference type="NCBI Taxonomy" id="155126"/>
    <lineage>
        <taxon>Eukaryota</taxon>
        <taxon>Fungi</taxon>
        <taxon>Dikarya</taxon>
        <taxon>Basidiomycota</taxon>
        <taxon>Ustilaginomycotina</taxon>
        <taxon>Exobasidiomycetes</taxon>
        <taxon>Tilletiales</taxon>
        <taxon>Tilletiaceae</taxon>
        <taxon>Tilletia</taxon>
    </lineage>
</organism>
<evidence type="ECO:0000259" key="7">
    <source>
        <dbReference type="PROSITE" id="PS50069"/>
    </source>
</evidence>
<dbReference type="GO" id="GO:0031625">
    <property type="term" value="F:ubiquitin protein ligase binding"/>
    <property type="evidence" value="ECO:0007669"/>
    <property type="project" value="InterPro"/>
</dbReference>
<dbReference type="Gene3D" id="3.30.230.130">
    <property type="entry name" value="Cullin, Chain C, Domain 2"/>
    <property type="match status" value="1"/>
</dbReference>
<feature type="domain" description="Cullin family profile" evidence="7">
    <location>
        <begin position="504"/>
        <end position="738"/>
    </location>
</feature>
<dbReference type="Gene3D" id="1.20.1310.10">
    <property type="entry name" value="Cullin Repeats"/>
    <property type="match status" value="3"/>
</dbReference>
<dbReference type="InterPro" id="IPR016159">
    <property type="entry name" value="Cullin_repeat-like_dom_sf"/>
</dbReference>
<dbReference type="Proteomes" id="UP001176517">
    <property type="component" value="Unassembled WGS sequence"/>
</dbReference>
<name>A0AAN6JTQ9_9BASI</name>
<dbReference type="InterPro" id="IPR045093">
    <property type="entry name" value="Cullin"/>
</dbReference>
<dbReference type="FunFam" id="1.10.10.10:FF:000014">
    <property type="entry name" value="Cullin 1"/>
    <property type="match status" value="1"/>
</dbReference>
<dbReference type="AlphaFoldDB" id="A0AAN6JTQ9"/>
<dbReference type="EMBL" id="JAPDMZ010000016">
    <property type="protein sequence ID" value="KAK0556373.1"/>
    <property type="molecule type" value="Genomic_DNA"/>
</dbReference>
<dbReference type="SMART" id="SM00884">
    <property type="entry name" value="Cullin_Nedd8"/>
    <property type="match status" value="1"/>
</dbReference>
<keyword evidence="2" id="KW-1017">Isopeptide bond</keyword>
<reference evidence="8" key="1">
    <citation type="journal article" date="2023" name="PhytoFront">
        <title>Draft Genome Resources of Seven Strains of Tilletia horrida, Causal Agent of Kernel Smut of Rice.</title>
        <authorList>
            <person name="Khanal S."/>
            <person name="Antony Babu S."/>
            <person name="Zhou X.G."/>
        </authorList>
    </citation>
    <scope>NUCLEOTIDE SEQUENCE</scope>
    <source>
        <strain evidence="8">TX6</strain>
    </source>
</reference>
<evidence type="ECO:0000256" key="4">
    <source>
        <dbReference type="PROSITE-ProRule" id="PRU00330"/>
    </source>
</evidence>
<dbReference type="SUPFAM" id="SSF46785">
    <property type="entry name" value="Winged helix' DNA-binding domain"/>
    <property type="match status" value="1"/>
</dbReference>
<keyword evidence="9" id="KW-1185">Reference proteome</keyword>
<evidence type="ECO:0000256" key="6">
    <source>
        <dbReference type="SAM" id="Coils"/>
    </source>
</evidence>
<evidence type="ECO:0000313" key="8">
    <source>
        <dbReference type="EMBL" id="KAK0556373.1"/>
    </source>
</evidence>
<dbReference type="Gene3D" id="1.10.10.10">
    <property type="entry name" value="Winged helix-like DNA-binding domain superfamily/Winged helix DNA-binding domain"/>
    <property type="match status" value="1"/>
</dbReference>
<dbReference type="InterPro" id="IPR001373">
    <property type="entry name" value="Cullin_N"/>
</dbReference>
<evidence type="ECO:0000256" key="1">
    <source>
        <dbReference type="ARBA" id="ARBA00006019"/>
    </source>
</evidence>
<comment type="similarity">
    <text evidence="1 4 5">Belongs to the cullin family.</text>
</comment>
<evidence type="ECO:0000256" key="3">
    <source>
        <dbReference type="ARBA" id="ARBA00022843"/>
    </source>
</evidence>
<evidence type="ECO:0000256" key="5">
    <source>
        <dbReference type="RuleBase" id="RU003829"/>
    </source>
</evidence>
<dbReference type="FunFam" id="1.20.1310.10:FF:000002">
    <property type="entry name" value="cullin-3 isoform X1"/>
    <property type="match status" value="1"/>
</dbReference>
<dbReference type="InterPro" id="IPR036317">
    <property type="entry name" value="Cullin_homology_sf"/>
</dbReference>
<dbReference type="InterPro" id="IPR019559">
    <property type="entry name" value="Cullin_neddylation_domain"/>
</dbReference>
<keyword evidence="3" id="KW-0832">Ubl conjugation</keyword>
<dbReference type="InterPro" id="IPR036390">
    <property type="entry name" value="WH_DNA-bd_sf"/>
</dbReference>
<dbReference type="Pfam" id="PF10557">
    <property type="entry name" value="Cullin_Nedd8"/>
    <property type="match status" value="1"/>
</dbReference>
<dbReference type="InterPro" id="IPR036388">
    <property type="entry name" value="WH-like_DNA-bd_sf"/>
</dbReference>
<dbReference type="SMART" id="SM00182">
    <property type="entry name" value="CULLIN"/>
    <property type="match status" value="1"/>
</dbReference>
<evidence type="ECO:0000313" key="9">
    <source>
        <dbReference type="Proteomes" id="UP001176517"/>
    </source>
</evidence>
<sequence length="877" mass="97246">MALSKALTGHLPFEACRGNLGNVSSTAVSSATGSRNNTTAKAIVLIKSSQAQKNPSADDAATLRTINEVTRSLRQLLSGTSGSSSAGVPLINLHKTVNNIVHLYPASASAALYDKIKIELERAAGAFASALSTSTSSAQNGAPPSPQSSRTWLTTLAQLWSEYCAKLDIIQDVLSSLDAVYIPAQRAQNQQQQPLLHVKQLPFDSLKNRIFEDEHVSSRFYSSLASVINIVRGDNVGSDAGARASTAEDLDNSFRCTHQALLKMAATLGHLGSVQQHLLEASRSFFKDQAQHALDWKPASDAEPGQWVSHFLEVAERWISSEEDRASWLWTATPEPHVRTAHSQIHGAETQRPTAPTVAVLNAAEVRAKALQNVEQYFILEPLPRIIADLSPLLDTANPRLATLYALFTRPSVKAATASPSKDSNSTATSGPISSLRTAFMEHVKERLSAIVLDKAKDEEMIERTLTLKAKLDKVVTQDWQGDLNLARALKDAMEASINKRPRKPAEMIAKYLDVKLKSGNKTMTDAQLEHALNEALVLFRFVSDKDMFEEVYKRHFAKRLLLNQSASSDAEQSMLIKLKEECGPGFTQQLETMLKDVAISTEIMQAFNAGLAAKQQADDDEELDLNVFVLTQAHWPTYAPIDVVVPPHMSKALDRFASFYQTRNSGRKLQWQHSLGTNVVKTTLGSGGKELMVSTFQTVVLLLFNGLEKGQTLSYQQIESATGLEPKELKRTLQSLACGHIPTRILRKTPQGKDINAETDVFQLNEKWPIKGSDQEMRHRIRINQIQMKETEEEAKQTEERVLVDRELVLQAAAVRILKAKKTVRHNELVNEVVDQVKNRFAVDVGKELKKTFELLIEKDYMERVEGDRTLYRYVA</sequence>
<dbReference type="Pfam" id="PF00888">
    <property type="entry name" value="Cullin"/>
    <property type="match status" value="1"/>
</dbReference>
<proteinExistence type="inferred from homology"/>
<comment type="caution">
    <text evidence="8">The sequence shown here is derived from an EMBL/GenBank/DDBJ whole genome shotgun (WGS) entry which is preliminary data.</text>
</comment>
<keyword evidence="6" id="KW-0175">Coiled coil</keyword>
<dbReference type="Pfam" id="PF26557">
    <property type="entry name" value="Cullin_AB"/>
    <property type="match status" value="1"/>
</dbReference>
<dbReference type="GO" id="GO:0006511">
    <property type="term" value="P:ubiquitin-dependent protein catabolic process"/>
    <property type="evidence" value="ECO:0007669"/>
    <property type="project" value="InterPro"/>
</dbReference>
<dbReference type="PROSITE" id="PS50069">
    <property type="entry name" value="CULLIN_2"/>
    <property type="match status" value="1"/>
</dbReference>
<dbReference type="InterPro" id="IPR016158">
    <property type="entry name" value="Cullin_homology"/>
</dbReference>
<feature type="coiled-coil region" evidence="6">
    <location>
        <begin position="782"/>
        <end position="809"/>
    </location>
</feature>